<organism evidence="1 2">
    <name type="scientific">Taibaiella chishuiensis</name>
    <dbReference type="NCBI Taxonomy" id="1434707"/>
    <lineage>
        <taxon>Bacteria</taxon>
        <taxon>Pseudomonadati</taxon>
        <taxon>Bacteroidota</taxon>
        <taxon>Chitinophagia</taxon>
        <taxon>Chitinophagales</taxon>
        <taxon>Chitinophagaceae</taxon>
        <taxon>Taibaiella</taxon>
    </lineage>
</organism>
<dbReference type="InterPro" id="IPR011053">
    <property type="entry name" value="Single_hybrid_motif"/>
</dbReference>
<accession>A0A2P8D8R1</accession>
<dbReference type="RefSeq" id="WP_106522556.1">
    <property type="nucleotide sequence ID" value="NZ_PYGD01000002.1"/>
</dbReference>
<dbReference type="InterPro" id="IPR033753">
    <property type="entry name" value="GCV_H/Fam206"/>
</dbReference>
<evidence type="ECO:0000313" key="1">
    <source>
        <dbReference type="EMBL" id="PSK93561.1"/>
    </source>
</evidence>
<dbReference type="OrthoDB" id="667483at2"/>
<evidence type="ECO:0000313" key="2">
    <source>
        <dbReference type="Proteomes" id="UP000240572"/>
    </source>
</evidence>
<dbReference type="EMBL" id="PYGD01000002">
    <property type="protein sequence ID" value="PSK93561.1"/>
    <property type="molecule type" value="Genomic_DNA"/>
</dbReference>
<dbReference type="Gene3D" id="2.40.50.100">
    <property type="match status" value="1"/>
</dbReference>
<proteinExistence type="predicted"/>
<keyword evidence="2" id="KW-1185">Reference proteome</keyword>
<dbReference type="Proteomes" id="UP000240572">
    <property type="component" value="Unassembled WGS sequence"/>
</dbReference>
<reference evidence="1 2" key="1">
    <citation type="submission" date="2018-03" db="EMBL/GenBank/DDBJ databases">
        <title>Genomic Encyclopedia of Type Strains, Phase III (KMG-III): the genomes of soil and plant-associated and newly described type strains.</title>
        <authorList>
            <person name="Whitman W."/>
        </authorList>
    </citation>
    <scope>NUCLEOTIDE SEQUENCE [LARGE SCALE GENOMIC DNA]</scope>
    <source>
        <strain evidence="1 2">CGMCC 1.12700</strain>
    </source>
</reference>
<name>A0A2P8D8R1_9BACT</name>
<protein>
    <submittedName>
        <fullName evidence="1">Glycine cleavage system H protein</fullName>
    </submittedName>
</protein>
<sequence length="128" mass="14771">MVFQPEDLLYSPEHDWVCIRGNMAYCGVAPFKLTGIRRIERICMPAIRVGDLVRKGEKILDLFYRDYRIPVYASLTGVLKEINPVLETGQWQQIINCPMGAGWIIRIAPIGINTRHLLQHTLYKGRFL</sequence>
<dbReference type="AlphaFoldDB" id="A0A2P8D8R1"/>
<gene>
    <name evidence="1" type="ORF">B0I18_102531</name>
</gene>
<dbReference type="SUPFAM" id="SSF51230">
    <property type="entry name" value="Single hybrid motif"/>
    <property type="match status" value="1"/>
</dbReference>
<comment type="caution">
    <text evidence="1">The sequence shown here is derived from an EMBL/GenBank/DDBJ whole genome shotgun (WGS) entry which is preliminary data.</text>
</comment>
<dbReference type="Pfam" id="PF01597">
    <property type="entry name" value="GCV_H"/>
    <property type="match status" value="1"/>
</dbReference>